<dbReference type="EMBL" id="BMPE01000021">
    <property type="protein sequence ID" value="GGL15993.1"/>
    <property type="molecule type" value="Genomic_DNA"/>
</dbReference>
<dbReference type="PANTHER" id="PTHR30383">
    <property type="entry name" value="THIOESTERASE 1/PROTEASE 1/LYSOPHOSPHOLIPASE L1"/>
    <property type="match status" value="1"/>
</dbReference>
<dbReference type="Pfam" id="PF13472">
    <property type="entry name" value="Lipase_GDSL_2"/>
    <property type="match status" value="1"/>
</dbReference>
<accession>A0ABQ2FQ67</accession>
<dbReference type="Gene3D" id="3.40.50.1110">
    <property type="entry name" value="SGNH hydrolase"/>
    <property type="match status" value="1"/>
</dbReference>
<evidence type="ECO:0000313" key="3">
    <source>
        <dbReference type="Proteomes" id="UP000604341"/>
    </source>
</evidence>
<proteinExistence type="predicted"/>
<reference evidence="3" key="1">
    <citation type="journal article" date="2019" name="Int. J. Syst. Evol. Microbiol.">
        <title>The Global Catalogue of Microorganisms (GCM) 10K type strain sequencing project: providing services to taxonomists for standard genome sequencing and annotation.</title>
        <authorList>
            <consortium name="The Broad Institute Genomics Platform"/>
            <consortium name="The Broad Institute Genome Sequencing Center for Infectious Disease"/>
            <person name="Wu L."/>
            <person name="Ma J."/>
        </authorList>
    </citation>
    <scope>NUCLEOTIDE SEQUENCE [LARGE SCALE GENOMIC DNA]</scope>
    <source>
        <strain evidence="3">JCM 19173</strain>
    </source>
</reference>
<sequence length="691" mass="72291">MTTLIQVPKPDLGRPNDSRLTQAYLDSRPELKNLTPFNPATDFDLIDAINDAFGRLHALVQYADPALYAQMVAARDQAASDHQAVQGALLGLDGITNELRQLAGVYNLGRAPQAGDPAGTYRVADTLVSWDGAAVTATSAVLATTATVTTQISTALSSRQLWERIWATVQEGGNATIIAFGDSITQGFLGSSGQISATPWPSVLQGLLRGVYGAGITVVNKGVGGNRTTELLNRFGADVLDLAPQAVIIAIGTNDQVGNGNGPRVPPAQFTENVEYMVTELTRRGIAVALATPVPFLTNEAGTRGALAYGQLLRGIAERYNCPLLDSGQLYQPTSEGRGRRLAQSLPDNVHPGTDADYRMLGAIMAHGLMAHGIATADGSRGWTDDFSRARDLTLGAAWQVTGLDAPYYAYAVGGQFICWHTNGSVRFVNNATGMAAAQRAELTHRYAGSGAGYIGPLVGATATPADPLKNGWWWTIVAGTAYLFDPQNNQFTTNVTPYALGREYTMSLERSGGRIVAQLDGVTVFDVADSGPAGLPGIAIGSADFNDHCNTALAFRAANLTPAAGGGGGTYLGSAAVSGAQTSAATAPADIAGYAVTFTTDGTRRVKISAAVNAWNGGSQGSAYARLRIDGQTSQTVRVGYVPNALCVHSLLWDAGMLPAGTYTARLQGWTVDGTQSMVVDAMTIIAEGI</sequence>
<feature type="domain" description="SGNH hydrolase-type esterase" evidence="1">
    <location>
        <begin position="179"/>
        <end position="354"/>
    </location>
</feature>
<dbReference type="Proteomes" id="UP000604341">
    <property type="component" value="Unassembled WGS sequence"/>
</dbReference>
<dbReference type="InterPro" id="IPR051532">
    <property type="entry name" value="Ester_Hydrolysis_Enzymes"/>
</dbReference>
<dbReference type="InterPro" id="IPR036514">
    <property type="entry name" value="SGNH_hydro_sf"/>
</dbReference>
<gene>
    <name evidence="2" type="ORF">GCM10010844_38610</name>
</gene>
<protein>
    <recommendedName>
        <fullName evidence="1">SGNH hydrolase-type esterase domain-containing protein</fullName>
    </recommendedName>
</protein>
<evidence type="ECO:0000313" key="2">
    <source>
        <dbReference type="EMBL" id="GGL15993.1"/>
    </source>
</evidence>
<organism evidence="2 3">
    <name type="scientific">Deinococcus radiotolerans</name>
    <dbReference type="NCBI Taxonomy" id="1309407"/>
    <lineage>
        <taxon>Bacteria</taxon>
        <taxon>Thermotogati</taxon>
        <taxon>Deinococcota</taxon>
        <taxon>Deinococci</taxon>
        <taxon>Deinococcales</taxon>
        <taxon>Deinococcaceae</taxon>
        <taxon>Deinococcus</taxon>
    </lineage>
</organism>
<keyword evidence="3" id="KW-1185">Reference proteome</keyword>
<name>A0ABQ2FQ67_9DEIO</name>
<dbReference type="RefSeq" id="WP_189070616.1">
    <property type="nucleotide sequence ID" value="NZ_BMPE01000021.1"/>
</dbReference>
<evidence type="ECO:0000259" key="1">
    <source>
        <dbReference type="Pfam" id="PF13472"/>
    </source>
</evidence>
<dbReference type="SUPFAM" id="SSF52266">
    <property type="entry name" value="SGNH hydrolase"/>
    <property type="match status" value="1"/>
</dbReference>
<comment type="caution">
    <text evidence="2">The sequence shown here is derived from an EMBL/GenBank/DDBJ whole genome shotgun (WGS) entry which is preliminary data.</text>
</comment>
<dbReference type="InterPro" id="IPR013830">
    <property type="entry name" value="SGNH_hydro"/>
</dbReference>